<comment type="similarity">
    <text evidence="10">Belongs to the RecC family.</text>
</comment>
<evidence type="ECO:0000313" key="12">
    <source>
        <dbReference type="EMBL" id="REL29515.1"/>
    </source>
</evidence>
<dbReference type="InterPro" id="IPR006697">
    <property type="entry name" value="RecC"/>
</dbReference>
<keyword evidence="3 10" id="KW-0227">DNA damage</keyword>
<dbReference type="GO" id="GO:0008854">
    <property type="term" value="F:exodeoxyribonuclease V activity"/>
    <property type="evidence" value="ECO:0007669"/>
    <property type="project" value="InterPro"/>
</dbReference>
<dbReference type="GO" id="GO:0000724">
    <property type="term" value="P:double-strand break repair via homologous recombination"/>
    <property type="evidence" value="ECO:0007669"/>
    <property type="project" value="UniProtKB-UniRule"/>
</dbReference>
<keyword evidence="13" id="KW-1185">Reference proteome</keyword>
<dbReference type="GO" id="GO:0003677">
    <property type="term" value="F:DNA binding"/>
    <property type="evidence" value="ECO:0007669"/>
    <property type="project" value="UniProtKB-UniRule"/>
</dbReference>
<sequence>MIYIYPANKMENLLALFNKIQQVSPLSLFEQEHIIVQNAGMQHWLNMSIAQSRGISMNIEFALPAQYLWKLLRKIASEDEVPEQSLYSREVLVWRIYQLLSDDIIALDPTFEQATQYWQASSNASEQQQKRYQLAMKVADLYEQYLIFRPNWIDNWSQQDFVFADEDNVSDDTTKQTYYWQGKLWYLLQQRQEYNPVALMSAAAQRIEEKAGQLPKRVSFFGINALPPMWINFLEMLGEHIDIHFFHLNPCADYWGDIQTEKQFVKQLFDERLNQWTNEVENLASAVGNPLLANWGQQGREFLAQLQQVSTVNIDVYEQHTPDEQFVDNVKGLPLLTYLQQDVLNLADARQAPSQLVDDSLTVTSCHSAFREVQALHDWLLHQLNQDPSLTPKDILVMCPEIEQYAPFVHAVFTRDWQDLADDVPPLPCSIADRNVHNADPLIATFVDLLTLPDSRFHVTSIIAMLRLEAVQQQFNLTSEDVVKLSAWLEHAAVHWGLSKNHKEQVLGASGLTDAFTWQQGLSKLLQGFAYGDELMVAGEQLLLPDVEGQDAFILGQLMLFLEHLADSSQQLSQPKTPEKWQQYLAELVAELYHPTAAQNIDIIYQALGLLTEYTHTAEFNQAFSTGKGVPETLDLLVIREFLTAHFSTPDTGRQFMIGQVTFCSMLPMRSIPFKIIAVLGLNDGEYPRQRQPLAFDLMNSTPAKLGDRSRRGDDRYLFLEALISARDKLYLSYQGRSVQNNKVREPSIILQELFDYLTAGYGWQCDLKTGSHIRQMPLQAFSLDNYRGPYPSFDAHWLKLGLGNTTKVEDTVPSSLVGKWDVTGESENSKDDSEQMLQLLEEGIEIELNDLIRFYQHPSRWYAQRVLGIYYEQTEPAPSDVEQFSYDRLASYQLKQALLTASLSESSELANEEKAEALTKKLNDVRTQARLSGRFADTPLTAQLFDKWQEDNDVFSQAIIDAALGDTELTAFSLPTTIEVTLGKLKSQEQTKEESLEQQKVQTKLNCIIRGSLPTNEQVIGFYRPSTAKAKDLFSLYLARLISTIAAEKGHLEFENKPVIGLYFDTKQQKVSQYLCQNSQHVSDAKAQLNNIVNYYLLGQQKPLLINADIAHKAFNARKFEQAQLENYWYDENNMLAPGYDSYMQFFWPQCPAIDDMMPMLNTIYEPMYQVLSKSKR</sequence>
<evidence type="ECO:0000256" key="7">
    <source>
        <dbReference type="ARBA" id="ARBA00022840"/>
    </source>
</evidence>
<dbReference type="PIRSF" id="PIRSF000980">
    <property type="entry name" value="RecC"/>
    <property type="match status" value="1"/>
</dbReference>
<evidence type="ECO:0000256" key="1">
    <source>
        <dbReference type="ARBA" id="ARBA00022722"/>
    </source>
</evidence>
<keyword evidence="5 10" id="KW-0347">Helicase</keyword>
<evidence type="ECO:0000256" key="9">
    <source>
        <dbReference type="ARBA" id="ARBA00023204"/>
    </source>
</evidence>
<dbReference type="Gene3D" id="3.40.50.300">
    <property type="entry name" value="P-loop containing nucleotide triphosphate hydrolases"/>
    <property type="match status" value="2"/>
</dbReference>
<dbReference type="NCBIfam" id="TIGR01450">
    <property type="entry name" value="recC"/>
    <property type="match status" value="1"/>
</dbReference>
<comment type="function">
    <text evidence="10">A helicase/nuclease that prepares dsDNA breaks (DSB) for recombinational DNA repair. Binds to DSBs and unwinds DNA via a highly rapid and processive ATP-dependent bidirectional helicase activity. Unwinds dsDNA until it encounters a Chi (crossover hotspot instigator) sequence from the 3' direction. Cuts ssDNA a few nucleotides 3' to the Chi site. The properties and activities of the enzyme are changed at Chi. The Chi-altered holoenzyme produces a long 3'-ssDNA overhang and facilitates RecA-binding to the ssDNA for homologous DNA recombination and repair. Holoenzyme degrades any linearized DNA that is unable to undergo homologous recombination. In the holoenzyme this subunit recognizes the wild-type Chi sequence, and when added to isolated RecB increases its ATP-dependent helicase processivity.</text>
</comment>
<feature type="domain" description="RecC C-terminal" evidence="11">
    <location>
        <begin position="846"/>
        <end position="1119"/>
    </location>
</feature>
<reference evidence="13" key="1">
    <citation type="submission" date="2018-08" db="EMBL/GenBank/DDBJ databases">
        <title>Thalassotalea euphylliae genome.</title>
        <authorList>
            <person name="Summers S."/>
            <person name="Rice S.A."/>
            <person name="Freckelton M.L."/>
            <person name="Nedved B.T."/>
            <person name="Hadfield M.G."/>
        </authorList>
    </citation>
    <scope>NUCLEOTIDE SEQUENCE [LARGE SCALE GENOMIC DNA]</scope>
    <source>
        <strain evidence="13">H3</strain>
    </source>
</reference>
<dbReference type="Pfam" id="PF17946">
    <property type="entry name" value="RecC_C"/>
    <property type="match status" value="1"/>
</dbReference>
<keyword evidence="7 10" id="KW-0067">ATP-binding</keyword>
<dbReference type="InterPro" id="IPR013986">
    <property type="entry name" value="DExx_box_DNA_helicase_dom_sf"/>
</dbReference>
<comment type="subunit">
    <text evidence="10">Heterotrimer of RecB, RecC and RecD. All subunits contribute to DNA-binding.</text>
</comment>
<dbReference type="Pfam" id="PF04257">
    <property type="entry name" value="Exonuc_V_gamma"/>
    <property type="match status" value="1"/>
</dbReference>
<keyword evidence="2 10" id="KW-0547">Nucleotide-binding</keyword>
<evidence type="ECO:0000256" key="3">
    <source>
        <dbReference type="ARBA" id="ARBA00022763"/>
    </source>
</evidence>
<evidence type="ECO:0000256" key="6">
    <source>
        <dbReference type="ARBA" id="ARBA00022839"/>
    </source>
</evidence>
<dbReference type="SUPFAM" id="SSF52540">
    <property type="entry name" value="P-loop containing nucleoside triphosphate hydrolases"/>
    <property type="match status" value="2"/>
</dbReference>
<keyword evidence="9 10" id="KW-0234">DNA repair</keyword>
<proteinExistence type="inferred from homology"/>
<dbReference type="GO" id="GO:0005524">
    <property type="term" value="F:ATP binding"/>
    <property type="evidence" value="ECO:0007669"/>
    <property type="project" value="UniProtKB-UniRule"/>
</dbReference>
<evidence type="ECO:0000313" key="13">
    <source>
        <dbReference type="Proteomes" id="UP000256899"/>
    </source>
</evidence>
<dbReference type="GO" id="GO:0003678">
    <property type="term" value="F:DNA helicase activity"/>
    <property type="evidence" value="ECO:0007669"/>
    <property type="project" value="UniProtKB-UniRule"/>
</dbReference>
<evidence type="ECO:0000259" key="11">
    <source>
        <dbReference type="Pfam" id="PF17946"/>
    </source>
</evidence>
<dbReference type="Gene3D" id="3.40.50.10930">
    <property type="match status" value="1"/>
</dbReference>
<protein>
    <recommendedName>
        <fullName evidence="10">RecBCD enzyme subunit RecC</fullName>
    </recommendedName>
    <alternativeName>
        <fullName evidence="10">Exonuclease V subunit RecC</fullName>
        <shortName evidence="10">ExoV subunit RecC</shortName>
    </alternativeName>
    <alternativeName>
        <fullName evidence="10">Helicase/nuclease RecBCD subunit RecC</fullName>
    </alternativeName>
</protein>
<keyword evidence="8 10" id="KW-0238">DNA-binding</keyword>
<dbReference type="PANTHER" id="PTHR30591">
    <property type="entry name" value="RECBCD ENZYME SUBUNIT RECC"/>
    <property type="match status" value="1"/>
</dbReference>
<keyword evidence="6 10" id="KW-0269">Exonuclease</keyword>
<dbReference type="Proteomes" id="UP000256899">
    <property type="component" value="Unassembled WGS sequence"/>
</dbReference>
<evidence type="ECO:0000256" key="8">
    <source>
        <dbReference type="ARBA" id="ARBA00023125"/>
    </source>
</evidence>
<keyword evidence="1 10" id="KW-0540">Nuclease</keyword>
<dbReference type="EMBL" id="QUOT01000001">
    <property type="protein sequence ID" value="REL29515.1"/>
    <property type="molecule type" value="Genomic_DNA"/>
</dbReference>
<dbReference type="RefSeq" id="WP_116013430.1">
    <property type="nucleotide sequence ID" value="NZ_QUOT01000001.1"/>
</dbReference>
<comment type="miscellaneous">
    <text evidence="10">In the RecBCD complex, RecB has a slow 3'-5' helicase, an exonuclease activity and loads RecA onto ssDNA, RecD has a fast 5'-3' helicase activity, while RecC stimulates the ATPase and processivity of the RecB helicase and contributes to recognition of the Chi site.</text>
</comment>
<dbReference type="SUPFAM" id="SSF52980">
    <property type="entry name" value="Restriction endonuclease-like"/>
    <property type="match status" value="1"/>
</dbReference>
<name>A0A3E0TZV8_9GAMM</name>
<gene>
    <name evidence="10 12" type="primary">recC</name>
    <name evidence="12" type="ORF">DXX94_01570</name>
</gene>
<dbReference type="InterPro" id="IPR011335">
    <property type="entry name" value="Restrct_endonuc-II-like"/>
</dbReference>
<accession>A0A3E0TZV8</accession>
<dbReference type="HAMAP" id="MF_01486">
    <property type="entry name" value="RecC"/>
    <property type="match status" value="1"/>
</dbReference>
<dbReference type="PANTHER" id="PTHR30591:SF1">
    <property type="entry name" value="RECBCD ENZYME SUBUNIT RECC"/>
    <property type="match status" value="1"/>
</dbReference>
<keyword evidence="4 10" id="KW-0378">Hydrolase</keyword>
<evidence type="ECO:0000256" key="10">
    <source>
        <dbReference type="HAMAP-Rule" id="MF_01486"/>
    </source>
</evidence>
<comment type="caution">
    <text evidence="12">The sequence shown here is derived from an EMBL/GenBank/DDBJ whole genome shotgun (WGS) entry which is preliminary data.</text>
</comment>
<dbReference type="InterPro" id="IPR041500">
    <property type="entry name" value="RecC_C"/>
</dbReference>
<dbReference type="InterPro" id="IPR027417">
    <property type="entry name" value="P-loop_NTPase"/>
</dbReference>
<dbReference type="GO" id="GO:0009338">
    <property type="term" value="C:exodeoxyribonuclease V complex"/>
    <property type="evidence" value="ECO:0007669"/>
    <property type="project" value="InterPro"/>
</dbReference>
<evidence type="ECO:0000256" key="4">
    <source>
        <dbReference type="ARBA" id="ARBA00022801"/>
    </source>
</evidence>
<organism evidence="12 13">
    <name type="scientific">Thalassotalea euphylliae</name>
    <dbReference type="NCBI Taxonomy" id="1655234"/>
    <lineage>
        <taxon>Bacteria</taxon>
        <taxon>Pseudomonadati</taxon>
        <taxon>Pseudomonadota</taxon>
        <taxon>Gammaproteobacteria</taxon>
        <taxon>Alteromonadales</taxon>
        <taxon>Colwelliaceae</taxon>
        <taxon>Thalassotalea</taxon>
    </lineage>
</organism>
<evidence type="ECO:0000256" key="5">
    <source>
        <dbReference type="ARBA" id="ARBA00022806"/>
    </source>
</evidence>
<evidence type="ECO:0000256" key="2">
    <source>
        <dbReference type="ARBA" id="ARBA00022741"/>
    </source>
</evidence>
<dbReference type="AlphaFoldDB" id="A0A3E0TZV8"/>
<dbReference type="Gene3D" id="1.10.10.160">
    <property type="match status" value="1"/>
</dbReference>